<dbReference type="PANTHER" id="PTHR46690">
    <property type="entry name" value="CYTOCHROME C OXIDASE ASSEMBLY FACTOR 6 HOMOLOG"/>
    <property type="match status" value="1"/>
</dbReference>
<keyword evidence="2" id="KW-0496">Mitochondrion</keyword>
<accession>A0AAV7RMS9</accession>
<evidence type="ECO:0008006" key="6">
    <source>
        <dbReference type="Google" id="ProtNLM"/>
    </source>
</evidence>
<sequence>MTAPTAQQRKACWGARDTYWQCLDETGNDYSKCKILQNSFESLCPHQWVKYFEKRRDYLKYKEQLETGEFQPSDTTEKS</sequence>
<evidence type="ECO:0000313" key="5">
    <source>
        <dbReference type="Proteomes" id="UP001066276"/>
    </source>
</evidence>
<dbReference type="GO" id="GO:0042775">
    <property type="term" value="P:mitochondrial ATP synthesis coupled electron transport"/>
    <property type="evidence" value="ECO:0007669"/>
    <property type="project" value="TreeGrafter"/>
</dbReference>
<keyword evidence="3" id="KW-1015">Disulfide bond</keyword>
<evidence type="ECO:0000256" key="2">
    <source>
        <dbReference type="ARBA" id="ARBA00023128"/>
    </source>
</evidence>
<dbReference type="AlphaFoldDB" id="A0AAV7RMS9"/>
<organism evidence="4 5">
    <name type="scientific">Pleurodeles waltl</name>
    <name type="common">Iberian ribbed newt</name>
    <dbReference type="NCBI Taxonomy" id="8319"/>
    <lineage>
        <taxon>Eukaryota</taxon>
        <taxon>Metazoa</taxon>
        <taxon>Chordata</taxon>
        <taxon>Craniata</taxon>
        <taxon>Vertebrata</taxon>
        <taxon>Euteleostomi</taxon>
        <taxon>Amphibia</taxon>
        <taxon>Batrachia</taxon>
        <taxon>Caudata</taxon>
        <taxon>Salamandroidea</taxon>
        <taxon>Salamandridae</taxon>
        <taxon>Pleurodelinae</taxon>
        <taxon>Pleurodeles</taxon>
    </lineage>
</organism>
<dbReference type="EMBL" id="JANPWB010000009">
    <property type="protein sequence ID" value="KAJ1153781.1"/>
    <property type="molecule type" value="Genomic_DNA"/>
</dbReference>
<comment type="subcellular location">
    <subcellularLocation>
        <location evidence="1">Mitochondrion</location>
    </subcellularLocation>
</comment>
<gene>
    <name evidence="4" type="ORF">NDU88_006539</name>
</gene>
<protein>
    <recommendedName>
        <fullName evidence="6">Cytochrome c oxidase assembly factor 6 homolog</fullName>
    </recommendedName>
</protein>
<keyword evidence="5" id="KW-1185">Reference proteome</keyword>
<dbReference type="Proteomes" id="UP001066276">
    <property type="component" value="Chromosome 5"/>
</dbReference>
<evidence type="ECO:0000256" key="3">
    <source>
        <dbReference type="ARBA" id="ARBA00023157"/>
    </source>
</evidence>
<reference evidence="4" key="1">
    <citation type="journal article" date="2022" name="bioRxiv">
        <title>Sequencing and chromosome-scale assembly of the giantPleurodeles waltlgenome.</title>
        <authorList>
            <person name="Brown T."/>
            <person name="Elewa A."/>
            <person name="Iarovenko S."/>
            <person name="Subramanian E."/>
            <person name="Araus A.J."/>
            <person name="Petzold A."/>
            <person name="Susuki M."/>
            <person name="Suzuki K.-i.T."/>
            <person name="Hayashi T."/>
            <person name="Toyoda A."/>
            <person name="Oliveira C."/>
            <person name="Osipova E."/>
            <person name="Leigh N.D."/>
            <person name="Simon A."/>
            <person name="Yun M.H."/>
        </authorList>
    </citation>
    <scope>NUCLEOTIDE SEQUENCE</scope>
    <source>
        <strain evidence="4">20211129_DDA</strain>
        <tissue evidence="4">Liver</tissue>
    </source>
</reference>
<dbReference type="InterPro" id="IPR042289">
    <property type="entry name" value="COA6"/>
</dbReference>
<dbReference type="SUPFAM" id="SSF47694">
    <property type="entry name" value="Cytochrome c oxidase subunit h"/>
    <property type="match status" value="1"/>
</dbReference>
<comment type="caution">
    <text evidence="4">The sequence shown here is derived from an EMBL/GenBank/DDBJ whole genome shotgun (WGS) entry which is preliminary data.</text>
</comment>
<dbReference type="InterPro" id="IPR036549">
    <property type="entry name" value="CX6/COA6-like_sf"/>
</dbReference>
<dbReference type="PANTHER" id="PTHR46690:SF1">
    <property type="entry name" value="CYTOCHROME C OXIDASE ASSEMBLY FACTOR 6 HOMOLOG"/>
    <property type="match status" value="1"/>
</dbReference>
<dbReference type="Gene3D" id="1.10.10.140">
    <property type="entry name" value="Cytochrome c oxidase, subunit VIb"/>
    <property type="match status" value="1"/>
</dbReference>
<name>A0AAV7RMS9_PLEWA</name>
<evidence type="ECO:0000256" key="1">
    <source>
        <dbReference type="ARBA" id="ARBA00004173"/>
    </source>
</evidence>
<dbReference type="GO" id="GO:0008535">
    <property type="term" value="P:respiratory chain complex IV assembly"/>
    <property type="evidence" value="ECO:0007669"/>
    <property type="project" value="InterPro"/>
</dbReference>
<evidence type="ECO:0000313" key="4">
    <source>
        <dbReference type="EMBL" id="KAJ1153781.1"/>
    </source>
</evidence>
<dbReference type="Pfam" id="PF02297">
    <property type="entry name" value="COX6B"/>
    <property type="match status" value="1"/>
</dbReference>
<dbReference type="GO" id="GO:0005739">
    <property type="term" value="C:mitochondrion"/>
    <property type="evidence" value="ECO:0007669"/>
    <property type="project" value="UniProtKB-SubCell"/>
</dbReference>
<dbReference type="InterPro" id="IPR048280">
    <property type="entry name" value="COX6B-like"/>
</dbReference>
<dbReference type="PROSITE" id="PS51808">
    <property type="entry name" value="CHCH"/>
    <property type="match status" value="1"/>
</dbReference>
<proteinExistence type="predicted"/>